<proteinExistence type="inferred from homology"/>
<evidence type="ECO:0000256" key="4">
    <source>
        <dbReference type="ARBA" id="ARBA00022723"/>
    </source>
</evidence>
<evidence type="ECO:0000256" key="1">
    <source>
        <dbReference type="ARBA" id="ARBA00001947"/>
    </source>
</evidence>
<keyword evidence="3" id="KW-0645">Protease</keyword>
<comment type="cofactor">
    <cofactor evidence="1">
        <name>Zn(2+)</name>
        <dbReference type="ChEBI" id="CHEBI:29105"/>
    </cofactor>
</comment>
<dbReference type="NCBIfam" id="TIGR04183">
    <property type="entry name" value="Por_Secre_tail"/>
    <property type="match status" value="1"/>
</dbReference>
<evidence type="ECO:0000256" key="8">
    <source>
        <dbReference type="PROSITE-ProRule" id="PRU01379"/>
    </source>
</evidence>
<dbReference type="SMART" id="SM00631">
    <property type="entry name" value="Zn_pept"/>
    <property type="match status" value="1"/>
</dbReference>
<accession>A0ABW5ZYP4</accession>
<keyword evidence="9" id="KW-0732">Signal</keyword>
<dbReference type="PROSITE" id="PS00132">
    <property type="entry name" value="CARBOXYPEPT_ZN_1"/>
    <property type="match status" value="1"/>
</dbReference>
<organism evidence="11 12">
    <name type="scientific">Terrimonas rubra</name>
    <dbReference type="NCBI Taxonomy" id="1035890"/>
    <lineage>
        <taxon>Bacteria</taxon>
        <taxon>Pseudomonadati</taxon>
        <taxon>Bacteroidota</taxon>
        <taxon>Chitinophagia</taxon>
        <taxon>Chitinophagales</taxon>
        <taxon>Chitinophagaceae</taxon>
        <taxon>Terrimonas</taxon>
    </lineage>
</organism>
<dbReference type="Pfam" id="PF00246">
    <property type="entry name" value="Peptidase_M14"/>
    <property type="match status" value="1"/>
</dbReference>
<dbReference type="Pfam" id="PF20773">
    <property type="entry name" value="InhA-like_MAM"/>
    <property type="match status" value="1"/>
</dbReference>
<evidence type="ECO:0000256" key="2">
    <source>
        <dbReference type="ARBA" id="ARBA00005988"/>
    </source>
</evidence>
<dbReference type="SUPFAM" id="SSF53187">
    <property type="entry name" value="Zn-dependent exopeptidases"/>
    <property type="match status" value="1"/>
</dbReference>
<keyword evidence="7" id="KW-0482">Metalloprotease</keyword>
<keyword evidence="6" id="KW-0862">Zinc</keyword>
<comment type="similarity">
    <text evidence="2 8">Belongs to the peptidase M14 family.</text>
</comment>
<feature type="signal peptide" evidence="9">
    <location>
        <begin position="1"/>
        <end position="23"/>
    </location>
</feature>
<feature type="domain" description="Peptidase M14" evidence="10">
    <location>
        <begin position="135"/>
        <end position="456"/>
    </location>
</feature>
<dbReference type="CDD" id="cd03859">
    <property type="entry name" value="M14_CPT"/>
    <property type="match status" value="1"/>
</dbReference>
<reference evidence="12" key="1">
    <citation type="journal article" date="2019" name="Int. J. Syst. Evol. Microbiol.">
        <title>The Global Catalogue of Microorganisms (GCM) 10K type strain sequencing project: providing services to taxonomists for standard genome sequencing and annotation.</title>
        <authorList>
            <consortium name="The Broad Institute Genomics Platform"/>
            <consortium name="The Broad Institute Genome Sequencing Center for Infectious Disease"/>
            <person name="Wu L."/>
            <person name="Ma J."/>
        </authorList>
    </citation>
    <scope>NUCLEOTIDE SEQUENCE [LARGE SCALE GENOMIC DNA]</scope>
    <source>
        <strain evidence="12">KCTC 23299</strain>
    </source>
</reference>
<dbReference type="GO" id="GO:0004180">
    <property type="term" value="F:carboxypeptidase activity"/>
    <property type="evidence" value="ECO:0007669"/>
    <property type="project" value="UniProtKB-KW"/>
</dbReference>
<dbReference type="Proteomes" id="UP001597511">
    <property type="component" value="Unassembled WGS sequence"/>
</dbReference>
<dbReference type="InterPro" id="IPR000834">
    <property type="entry name" value="Peptidase_M14"/>
</dbReference>
<evidence type="ECO:0000256" key="5">
    <source>
        <dbReference type="ARBA" id="ARBA00022801"/>
    </source>
</evidence>
<dbReference type="PROSITE" id="PS52035">
    <property type="entry name" value="PEPTIDASE_M14"/>
    <property type="match status" value="1"/>
</dbReference>
<dbReference type="InterPro" id="IPR057246">
    <property type="entry name" value="CARBOXYPEPT_ZN_1"/>
</dbReference>
<name>A0ABW5ZYP4_9BACT</name>
<feature type="active site" description="Proton donor/acceptor" evidence="8">
    <location>
        <position position="417"/>
    </location>
</feature>
<keyword evidence="11" id="KW-0121">Carboxypeptidase</keyword>
<gene>
    <name evidence="11" type="ORF">ACFS6H_00430</name>
</gene>
<dbReference type="EMBL" id="JBHUOZ010000001">
    <property type="protein sequence ID" value="MFD2918149.1"/>
    <property type="molecule type" value="Genomic_DNA"/>
</dbReference>
<dbReference type="PANTHER" id="PTHR11705:SF143">
    <property type="entry name" value="SLL0236 PROTEIN"/>
    <property type="match status" value="1"/>
</dbReference>
<dbReference type="InterPro" id="IPR026444">
    <property type="entry name" value="Secre_tail"/>
</dbReference>
<keyword evidence="12" id="KW-1185">Reference proteome</keyword>
<evidence type="ECO:0000256" key="3">
    <source>
        <dbReference type="ARBA" id="ARBA00022670"/>
    </source>
</evidence>
<sequence length="940" mass="103465">MNTLRLALLCVLLSTILSGDLMAQRAKTSTVKVFVSENEIIRGQAIAMLEIDHFTTSADGAIISQIGQREMQVLRQSGLKYEVLVDDVAEDLVKKNNDYELKRASGRLAFEQPKSTIDAIIPTPAAFQVKTGFGGYYRYAEMIAAVDALVAAYPTLASKINLTPTTAKQTSGGRDIWAVKISDNVTVDETGEPEVLYIGLQHAREAIGGASMIFFMQYLCENYATDARVKNLVDNRQIYIIPCMNPDGWEYNYTLNNNGGGDWRKNRNGNGVDLNRNWGVNWGNCSAPIQGNASSCGSSNSTSGTYYGTSAFSEKETQAIRDFTYQRRFVAMIDQHAYGPYYSLPFGRPSITTNVMDPYDKKFYTHVSSAMGIYNGMRAGDSYEALKYEVAGGVKDWMLKGNIGTNGKTKIFGMTGEGGAGGGASGTIASFWPPKEQIVNLCKGMVFQNLQLLIMSGTFARLQDKSNMVVSTKTGSFAFDAARYGIGNGDITVSLVPIQNIASVGTPVTIAAGTLANYGDMFNGSVTYTLPASLSSGQQIKFAWKVESQGVTILDTIVKYYHTTPASMVLFEDDMEGTFSNNWISASTYRNGSNVNVADENWAYTTNDKFAGSRSLTESPAGNYRANTTRILVYKGRLDLSNATAAHISFWVKHKAENFHDKLQVQVSTDSVTWVPIAGKYTIQEPGTVDGSTIDGQPALTGIREDWTKEMFDLTDYLGQSQLRVRLVFTSDNTPSDTFTFKEDDGFYIDNFVILKSTVPLRTLPVEFLSVAATLLANQTVEVKWEAIVDNKHSYFEVEKSVDGLTYTPIGTVKNNPFVFIDPSPVTGINIYRIKQYDIDGKFSYSKNVSVNKAPTGFRISTFPNPVHDMLNIRVITPVPEKLLLQVTDISGKMVYVKTDVAANNGTISFNIKELPANIYVLRLVNKDNKIVATEKFVKQ</sequence>
<keyword evidence="4" id="KW-0479">Metal-binding</keyword>
<evidence type="ECO:0000313" key="12">
    <source>
        <dbReference type="Proteomes" id="UP001597511"/>
    </source>
</evidence>
<dbReference type="RefSeq" id="WP_386093752.1">
    <property type="nucleotide sequence ID" value="NZ_JBHUOZ010000001.1"/>
</dbReference>
<evidence type="ECO:0000256" key="7">
    <source>
        <dbReference type="ARBA" id="ARBA00023049"/>
    </source>
</evidence>
<evidence type="ECO:0000256" key="6">
    <source>
        <dbReference type="ARBA" id="ARBA00022833"/>
    </source>
</evidence>
<dbReference type="Gene3D" id="3.40.630.10">
    <property type="entry name" value="Zn peptidases"/>
    <property type="match status" value="1"/>
</dbReference>
<dbReference type="PANTHER" id="PTHR11705">
    <property type="entry name" value="PROTEASE FAMILY M14 CARBOXYPEPTIDASE A,B"/>
    <property type="match status" value="1"/>
</dbReference>
<protein>
    <submittedName>
        <fullName evidence="11">M14 family zinc carboxypeptidase</fullName>
    </submittedName>
</protein>
<feature type="chain" id="PRO_5046991742" evidence="9">
    <location>
        <begin position="24"/>
        <end position="940"/>
    </location>
</feature>
<keyword evidence="5" id="KW-0378">Hydrolase</keyword>
<evidence type="ECO:0000256" key="9">
    <source>
        <dbReference type="SAM" id="SignalP"/>
    </source>
</evidence>
<evidence type="ECO:0000313" key="11">
    <source>
        <dbReference type="EMBL" id="MFD2918149.1"/>
    </source>
</evidence>
<dbReference type="InterPro" id="IPR033810">
    <property type="entry name" value="Carboxypeptidase_T"/>
</dbReference>
<evidence type="ECO:0000259" key="10">
    <source>
        <dbReference type="PROSITE" id="PS52035"/>
    </source>
</evidence>
<dbReference type="Pfam" id="PF18962">
    <property type="entry name" value="Por_Secre_tail"/>
    <property type="match status" value="1"/>
</dbReference>
<comment type="caution">
    <text evidence="11">The sequence shown here is derived from an EMBL/GenBank/DDBJ whole genome shotgun (WGS) entry which is preliminary data.</text>
</comment>